<evidence type="ECO:0000313" key="1">
    <source>
        <dbReference type="EMBL" id="KAG5632827.1"/>
    </source>
</evidence>
<keyword evidence="2" id="KW-1185">Reference proteome</keyword>
<dbReference type="OrthoDB" id="1304885at2759"/>
<name>A0A9J6B8A7_SOLCO</name>
<accession>A0A9J6B8A7</accession>
<dbReference type="Proteomes" id="UP000824120">
    <property type="component" value="Chromosome 1"/>
</dbReference>
<protein>
    <submittedName>
        <fullName evidence="1">Uncharacterized protein</fullName>
    </submittedName>
</protein>
<organism evidence="1 2">
    <name type="scientific">Solanum commersonii</name>
    <name type="common">Commerson's wild potato</name>
    <name type="synonym">Commerson's nightshade</name>
    <dbReference type="NCBI Taxonomy" id="4109"/>
    <lineage>
        <taxon>Eukaryota</taxon>
        <taxon>Viridiplantae</taxon>
        <taxon>Streptophyta</taxon>
        <taxon>Embryophyta</taxon>
        <taxon>Tracheophyta</taxon>
        <taxon>Spermatophyta</taxon>
        <taxon>Magnoliopsida</taxon>
        <taxon>eudicotyledons</taxon>
        <taxon>Gunneridae</taxon>
        <taxon>Pentapetalae</taxon>
        <taxon>asterids</taxon>
        <taxon>lamiids</taxon>
        <taxon>Solanales</taxon>
        <taxon>Solanaceae</taxon>
        <taxon>Solanoideae</taxon>
        <taxon>Solaneae</taxon>
        <taxon>Solanum</taxon>
    </lineage>
</organism>
<dbReference type="EMBL" id="JACXVP010000001">
    <property type="protein sequence ID" value="KAG5632827.1"/>
    <property type="molecule type" value="Genomic_DNA"/>
</dbReference>
<proteinExistence type="predicted"/>
<reference evidence="1 2" key="1">
    <citation type="submission" date="2020-09" db="EMBL/GenBank/DDBJ databases">
        <title>De no assembly of potato wild relative species, Solanum commersonii.</title>
        <authorList>
            <person name="Cho K."/>
        </authorList>
    </citation>
    <scope>NUCLEOTIDE SEQUENCE [LARGE SCALE GENOMIC DNA]</scope>
    <source>
        <strain evidence="1">LZ3.2</strain>
        <tissue evidence="1">Leaf</tissue>
    </source>
</reference>
<dbReference type="AlphaFoldDB" id="A0A9J6B8A7"/>
<gene>
    <name evidence="1" type="ORF">H5410_004544</name>
</gene>
<sequence>MAVIIGIGSDNITSTNSGGLTDSTTFFSNGRGHMPRNGSNSFGFNPPLGAHQKSANNNNTLFVTTIIGKVMLELLVTN</sequence>
<comment type="caution">
    <text evidence="1">The sequence shown here is derived from an EMBL/GenBank/DDBJ whole genome shotgun (WGS) entry which is preliminary data.</text>
</comment>
<evidence type="ECO:0000313" key="2">
    <source>
        <dbReference type="Proteomes" id="UP000824120"/>
    </source>
</evidence>